<name>A0ABR2CRG4_9ROSI</name>
<sequence length="66" mass="7429">MTDLSSFWFCRSEIFNDEDRFVDGFGAMVMASFGIKVDWDDENDEFQIVKEQGGSSSGCSMKLGVE</sequence>
<proteinExistence type="predicted"/>
<evidence type="ECO:0000313" key="2">
    <source>
        <dbReference type="Proteomes" id="UP001472677"/>
    </source>
</evidence>
<gene>
    <name evidence="1" type="ORF">V6N12_056065</name>
</gene>
<protein>
    <submittedName>
        <fullName evidence="1">Uncharacterized protein</fullName>
    </submittedName>
</protein>
<comment type="caution">
    <text evidence="1">The sequence shown here is derived from an EMBL/GenBank/DDBJ whole genome shotgun (WGS) entry which is preliminary data.</text>
</comment>
<accession>A0ABR2CRG4</accession>
<evidence type="ECO:0000313" key="1">
    <source>
        <dbReference type="EMBL" id="KAK8522354.1"/>
    </source>
</evidence>
<keyword evidence="2" id="KW-1185">Reference proteome</keyword>
<reference evidence="1 2" key="1">
    <citation type="journal article" date="2024" name="G3 (Bethesda)">
        <title>Genome assembly of Hibiscus sabdariffa L. provides insights into metabolisms of medicinal natural products.</title>
        <authorList>
            <person name="Kim T."/>
        </authorList>
    </citation>
    <scope>NUCLEOTIDE SEQUENCE [LARGE SCALE GENOMIC DNA]</scope>
    <source>
        <strain evidence="1">TK-2024</strain>
        <tissue evidence="1">Old leaves</tissue>
    </source>
</reference>
<organism evidence="1 2">
    <name type="scientific">Hibiscus sabdariffa</name>
    <name type="common">roselle</name>
    <dbReference type="NCBI Taxonomy" id="183260"/>
    <lineage>
        <taxon>Eukaryota</taxon>
        <taxon>Viridiplantae</taxon>
        <taxon>Streptophyta</taxon>
        <taxon>Embryophyta</taxon>
        <taxon>Tracheophyta</taxon>
        <taxon>Spermatophyta</taxon>
        <taxon>Magnoliopsida</taxon>
        <taxon>eudicotyledons</taxon>
        <taxon>Gunneridae</taxon>
        <taxon>Pentapetalae</taxon>
        <taxon>rosids</taxon>
        <taxon>malvids</taxon>
        <taxon>Malvales</taxon>
        <taxon>Malvaceae</taxon>
        <taxon>Malvoideae</taxon>
        <taxon>Hibiscus</taxon>
    </lineage>
</organism>
<dbReference type="EMBL" id="JBBPBM010000045">
    <property type="protein sequence ID" value="KAK8522354.1"/>
    <property type="molecule type" value="Genomic_DNA"/>
</dbReference>
<dbReference type="Proteomes" id="UP001472677">
    <property type="component" value="Unassembled WGS sequence"/>
</dbReference>